<dbReference type="Proteomes" id="UP000268014">
    <property type="component" value="Unassembled WGS sequence"/>
</dbReference>
<evidence type="ECO:0000313" key="12">
    <source>
        <dbReference type="WBParaSite" id="HPLM_0000784401-mRNA-1"/>
    </source>
</evidence>
<evidence type="ECO:0000313" key="11">
    <source>
        <dbReference type="Proteomes" id="UP000268014"/>
    </source>
</evidence>
<feature type="transmembrane region" description="Helical" evidence="9">
    <location>
        <begin position="21"/>
        <end position="38"/>
    </location>
</feature>
<evidence type="ECO:0000256" key="8">
    <source>
        <dbReference type="ARBA" id="ARBA00023303"/>
    </source>
</evidence>
<keyword evidence="5 9" id="KW-1133">Transmembrane helix</keyword>
<keyword evidence="6" id="KW-0406">Ion transport</keyword>
<evidence type="ECO:0000256" key="3">
    <source>
        <dbReference type="ARBA" id="ARBA00022448"/>
    </source>
</evidence>
<dbReference type="EMBL" id="UZAF01016736">
    <property type="protein sequence ID" value="VDO33120.1"/>
    <property type="molecule type" value="Genomic_DNA"/>
</dbReference>
<dbReference type="OMA" id="WNTLYGG"/>
<dbReference type="STRING" id="6290.A0A0N4WBL4"/>
<dbReference type="InterPro" id="IPR029569">
    <property type="entry name" value="CALHM"/>
</dbReference>
<protein>
    <submittedName>
        <fullName evidence="12">G_PROTEIN_RECEP_F1_2 domain-containing protein</fullName>
    </submittedName>
</protein>
<keyword evidence="7 9" id="KW-0472">Membrane</keyword>
<gene>
    <name evidence="10" type="ORF">HPLM_LOCUS7836</name>
</gene>
<feature type="transmembrane region" description="Helical" evidence="9">
    <location>
        <begin position="58"/>
        <end position="82"/>
    </location>
</feature>
<feature type="transmembrane region" description="Helical" evidence="9">
    <location>
        <begin position="191"/>
        <end position="211"/>
    </location>
</feature>
<feature type="transmembrane region" description="Helical" evidence="9">
    <location>
        <begin position="103"/>
        <end position="123"/>
    </location>
</feature>
<keyword evidence="11" id="KW-1185">Reference proteome</keyword>
<dbReference type="GO" id="GO:1904669">
    <property type="term" value="P:ATP export"/>
    <property type="evidence" value="ECO:0007669"/>
    <property type="project" value="UniProtKB-ARBA"/>
</dbReference>
<evidence type="ECO:0000256" key="1">
    <source>
        <dbReference type="ARBA" id="ARBA00004141"/>
    </source>
</evidence>
<keyword evidence="3" id="KW-0813">Transport</keyword>
<keyword evidence="4 9" id="KW-0812">Transmembrane</keyword>
<comment type="subcellular location">
    <subcellularLocation>
        <location evidence="1">Membrane</location>
        <topology evidence="1">Multi-pass membrane protein</topology>
    </subcellularLocation>
</comment>
<evidence type="ECO:0000256" key="2">
    <source>
        <dbReference type="ARBA" id="ARBA00008497"/>
    </source>
</evidence>
<reference evidence="10 11" key="2">
    <citation type="submission" date="2018-11" db="EMBL/GenBank/DDBJ databases">
        <authorList>
            <consortium name="Pathogen Informatics"/>
        </authorList>
    </citation>
    <scope>NUCLEOTIDE SEQUENCE [LARGE SCALE GENOMIC DNA]</scope>
    <source>
        <strain evidence="10 11">MHpl1</strain>
    </source>
</reference>
<dbReference type="PANTHER" id="PTHR32261">
    <property type="entry name" value="CALCIUM HOMEOSTASIS MODULATOR PROTEIN"/>
    <property type="match status" value="1"/>
</dbReference>
<dbReference type="GO" id="GO:0005261">
    <property type="term" value="F:monoatomic cation channel activity"/>
    <property type="evidence" value="ECO:0007669"/>
    <property type="project" value="TreeGrafter"/>
</dbReference>
<organism evidence="12">
    <name type="scientific">Haemonchus placei</name>
    <name type="common">Barber's pole worm</name>
    <dbReference type="NCBI Taxonomy" id="6290"/>
    <lineage>
        <taxon>Eukaryota</taxon>
        <taxon>Metazoa</taxon>
        <taxon>Ecdysozoa</taxon>
        <taxon>Nematoda</taxon>
        <taxon>Chromadorea</taxon>
        <taxon>Rhabditida</taxon>
        <taxon>Rhabditina</taxon>
        <taxon>Rhabditomorpha</taxon>
        <taxon>Strongyloidea</taxon>
        <taxon>Trichostrongylidae</taxon>
        <taxon>Haemonchus</taxon>
    </lineage>
</organism>
<accession>A0A0N4WBL4</accession>
<evidence type="ECO:0000256" key="4">
    <source>
        <dbReference type="ARBA" id="ARBA00022692"/>
    </source>
</evidence>
<name>A0A0N4WBL4_HAEPC</name>
<evidence type="ECO:0000313" key="10">
    <source>
        <dbReference type="EMBL" id="VDO33120.1"/>
    </source>
</evidence>
<evidence type="ECO:0000256" key="5">
    <source>
        <dbReference type="ARBA" id="ARBA00022989"/>
    </source>
</evidence>
<dbReference type="Pfam" id="PF14798">
    <property type="entry name" value="Ca_hom_mod"/>
    <property type="match status" value="1"/>
</dbReference>
<dbReference type="OrthoDB" id="5953668at2759"/>
<evidence type="ECO:0000256" key="9">
    <source>
        <dbReference type="SAM" id="Phobius"/>
    </source>
</evidence>
<evidence type="ECO:0000256" key="7">
    <source>
        <dbReference type="ARBA" id="ARBA00023136"/>
    </source>
</evidence>
<dbReference type="GO" id="GO:0005886">
    <property type="term" value="C:plasma membrane"/>
    <property type="evidence" value="ECO:0007669"/>
    <property type="project" value="TreeGrafter"/>
</dbReference>
<dbReference type="WBParaSite" id="HPLM_0000784401-mRNA-1">
    <property type="protein sequence ID" value="HPLM_0000784401-mRNA-1"/>
    <property type="gene ID" value="HPLM_0000784401"/>
</dbReference>
<proteinExistence type="inferred from homology"/>
<keyword evidence="8" id="KW-0407">Ion channel</keyword>
<dbReference type="AlphaFoldDB" id="A0A0N4WBL4"/>
<sequence>MSSANSVVTVFQNLFSNHGSTLLNIILVVSTIGGQSIIRKLTFSCPCAYPLNVYHSLVFIVGPSTALFIIGIVLNTTTWRIVHGTCFRVPETRPTWSTLCASWVEIVAQALLAPAAWLFVVFLDGGYYRCLMSHNYCALNTAHLCMNTTLLDYYRSSGDFYEMSGNGKYCPPCICNLEGWDAANLEAQSQIYAWIIVVLFGVGTFLVICVVRMCDKYTYVQHQYVETYKSEETNKFDSVAKEHASQLAERNARAFFNQKDWTKRDWDWVSGVAEINNPMFARLRLIAAEKTKTTMYTPLQLWNDHKGYRILQPEVLAVDETQAAGVIVPDDIAVGNKFDGHNTG</sequence>
<comment type="similarity">
    <text evidence="2">Belongs to the CALHM family.</text>
</comment>
<evidence type="ECO:0000256" key="6">
    <source>
        <dbReference type="ARBA" id="ARBA00023065"/>
    </source>
</evidence>
<dbReference type="PANTHER" id="PTHR32261:SF1">
    <property type="entry name" value="CALCIUM HOMEOSTASIS MODULATOR PROTEIN"/>
    <property type="match status" value="1"/>
</dbReference>
<reference evidence="12" key="1">
    <citation type="submission" date="2017-02" db="UniProtKB">
        <authorList>
            <consortium name="WormBaseParasite"/>
        </authorList>
    </citation>
    <scope>IDENTIFICATION</scope>
</reference>